<reference evidence="2" key="2">
    <citation type="submission" date="2021-02" db="EMBL/GenBank/DDBJ databases">
        <title>Aspergillus chevalieri M1 genome sequence.</title>
        <authorList>
            <person name="Kadooka C."/>
            <person name="Mori K."/>
            <person name="Futagami T."/>
        </authorList>
    </citation>
    <scope>NUCLEOTIDE SEQUENCE</scope>
    <source>
        <strain evidence="2">M1</strain>
    </source>
</reference>
<feature type="compositionally biased region" description="Polar residues" evidence="1">
    <location>
        <begin position="9"/>
        <end position="24"/>
    </location>
</feature>
<dbReference type="KEGG" id="ache:ACHE_10167A"/>
<proteinExistence type="predicted"/>
<evidence type="ECO:0000313" key="3">
    <source>
        <dbReference type="Proteomes" id="UP000637239"/>
    </source>
</evidence>
<sequence>MAIPEVKSDQPSIIPQKRSASASDSAPIPKKPDVTTRTTQKKSYKKKDDFAESKVSNSTENLTESEVFRRLEAVGAEMATISWYMDLPEKLRIPEILLDFSILNMPKWPDQDTIDKWLAQGHRKPDEDNNIDTRNEGPEDKEDKKYENKKRRMRN</sequence>
<dbReference type="Proteomes" id="UP000637239">
    <property type="component" value="Chromosome 1"/>
</dbReference>
<evidence type="ECO:0000313" key="2">
    <source>
        <dbReference type="EMBL" id="BCR82765.1"/>
    </source>
</evidence>
<feature type="region of interest" description="Disordered" evidence="1">
    <location>
        <begin position="116"/>
        <end position="155"/>
    </location>
</feature>
<dbReference type="RefSeq" id="XP_043131287.1">
    <property type="nucleotide sequence ID" value="XM_043276264.1"/>
</dbReference>
<feature type="compositionally biased region" description="Polar residues" evidence="1">
    <location>
        <begin position="54"/>
        <end position="63"/>
    </location>
</feature>
<accession>A0A7R7VDJ1</accession>
<keyword evidence="3" id="KW-1185">Reference proteome</keyword>
<protein>
    <submittedName>
        <fullName evidence="2">Uncharacterized protein</fullName>
    </submittedName>
</protein>
<gene>
    <name evidence="2" type="ORF">ACHE_10167A</name>
</gene>
<organism evidence="2 3">
    <name type="scientific">Aspergillus chevalieri</name>
    <name type="common">Eurotium chevalieri</name>
    <dbReference type="NCBI Taxonomy" id="182096"/>
    <lineage>
        <taxon>Eukaryota</taxon>
        <taxon>Fungi</taxon>
        <taxon>Dikarya</taxon>
        <taxon>Ascomycota</taxon>
        <taxon>Pezizomycotina</taxon>
        <taxon>Eurotiomycetes</taxon>
        <taxon>Eurotiomycetidae</taxon>
        <taxon>Eurotiales</taxon>
        <taxon>Aspergillaceae</taxon>
        <taxon>Aspergillus</taxon>
        <taxon>Aspergillus subgen. Aspergillus</taxon>
    </lineage>
</organism>
<dbReference type="EMBL" id="AP024416">
    <property type="protein sequence ID" value="BCR82765.1"/>
    <property type="molecule type" value="Genomic_DNA"/>
</dbReference>
<feature type="region of interest" description="Disordered" evidence="1">
    <location>
        <begin position="1"/>
        <end position="63"/>
    </location>
</feature>
<reference evidence="2" key="1">
    <citation type="submission" date="2021-01" db="EMBL/GenBank/DDBJ databases">
        <authorList>
            <consortium name="Aspergillus chevalieri M1 genome sequencing consortium"/>
            <person name="Kazuki M."/>
            <person name="Futagami T."/>
        </authorList>
    </citation>
    <scope>NUCLEOTIDE SEQUENCE</scope>
    <source>
        <strain evidence="2">M1</strain>
    </source>
</reference>
<feature type="compositionally biased region" description="Basic and acidic residues" evidence="1">
    <location>
        <begin position="123"/>
        <end position="146"/>
    </location>
</feature>
<name>A0A7R7VDJ1_ASPCH</name>
<dbReference type="GeneID" id="66977124"/>
<evidence type="ECO:0000256" key="1">
    <source>
        <dbReference type="SAM" id="MobiDB-lite"/>
    </source>
</evidence>
<dbReference type="AlphaFoldDB" id="A0A7R7VDJ1"/>